<comment type="caution">
    <text evidence="6">The sequence shown here is derived from an EMBL/GenBank/DDBJ whole genome shotgun (WGS) entry which is preliminary data.</text>
</comment>
<protein>
    <submittedName>
        <fullName evidence="6">Peptide ABC transporter substrate-binding protein</fullName>
    </submittedName>
</protein>
<evidence type="ECO:0000256" key="1">
    <source>
        <dbReference type="ARBA" id="ARBA00004196"/>
    </source>
</evidence>
<sequence length="541" mass="61342">MKKTKQVIRLSGVAVTLGLLLIGCGNRSSSNGKKQPITWMQTSELSSMDISKMTDMISDTTLNGTNEGLLRVVKGNRLIPGVAKNYHVSKDGLTWTFNLRHSKWSDGTPVTAKDFIYSWQRTVTPKTAGEFAYTFDHIRNAKAINAGKLAPTKLGVSAPNPYRLVVHLTKPQSYFKYLVSQAYFFPQKAAAVKKFGSKYGTTSQDMVYNGPFKLTGWTGTNDTWKLVKNNQYWHKSAVKPNQINFQVEKDPSTVINQYQRDKLDVATLSGQQVQQYRHNRQLHIRKNAQMWFLEMNQKREPFFRNRQIRKALSMMINRQQFTSKVLADGSTPSKDFVALGLGSRNGRQFADQAYVKSAVTQNVAKAKRLWAAGLKQTGRKKVTYNLLADDTDAGKRSAEFIQSELEKLPGFKVTVTNLPFKTRLTRSSNGQFDMVLSSWTGDYPDPMTSLSNMTSHSSYNNGKWTNHRYDHLIDLAEGRDANRPQQRWQDMIQAEKVLAADEGVVPLYQAAVPQLVKPDVKGIQFFPESPEWDWQQLERKG</sequence>
<evidence type="ECO:0000313" key="6">
    <source>
        <dbReference type="EMBL" id="MFD1125604.1"/>
    </source>
</evidence>
<evidence type="ECO:0000256" key="2">
    <source>
        <dbReference type="ARBA" id="ARBA00005695"/>
    </source>
</evidence>
<organism evidence="6 7">
    <name type="scientific">Lentilactobacillus raoultii</name>
    <dbReference type="NCBI Taxonomy" id="1987503"/>
    <lineage>
        <taxon>Bacteria</taxon>
        <taxon>Bacillati</taxon>
        <taxon>Bacillota</taxon>
        <taxon>Bacilli</taxon>
        <taxon>Lactobacillales</taxon>
        <taxon>Lactobacillaceae</taxon>
        <taxon>Lentilactobacillus</taxon>
    </lineage>
</organism>
<dbReference type="Proteomes" id="UP001597156">
    <property type="component" value="Unassembled WGS sequence"/>
</dbReference>
<dbReference type="PANTHER" id="PTHR30290:SF10">
    <property type="entry name" value="PERIPLASMIC OLIGOPEPTIDE-BINDING PROTEIN-RELATED"/>
    <property type="match status" value="1"/>
</dbReference>
<keyword evidence="7" id="KW-1185">Reference proteome</keyword>
<dbReference type="PANTHER" id="PTHR30290">
    <property type="entry name" value="PERIPLASMIC BINDING COMPONENT OF ABC TRANSPORTER"/>
    <property type="match status" value="1"/>
</dbReference>
<accession>A0ABW3PGS7</accession>
<gene>
    <name evidence="6" type="ORF">ACFQ22_09605</name>
</gene>
<dbReference type="EMBL" id="JBHTLH010000034">
    <property type="protein sequence ID" value="MFD1125604.1"/>
    <property type="molecule type" value="Genomic_DNA"/>
</dbReference>
<evidence type="ECO:0000256" key="3">
    <source>
        <dbReference type="ARBA" id="ARBA00022448"/>
    </source>
</evidence>
<dbReference type="Gene3D" id="3.10.105.10">
    <property type="entry name" value="Dipeptide-binding Protein, Domain 3"/>
    <property type="match status" value="1"/>
</dbReference>
<reference evidence="7" key="1">
    <citation type="journal article" date="2019" name="Int. J. Syst. Evol. Microbiol.">
        <title>The Global Catalogue of Microorganisms (GCM) 10K type strain sequencing project: providing services to taxonomists for standard genome sequencing and annotation.</title>
        <authorList>
            <consortium name="The Broad Institute Genomics Platform"/>
            <consortium name="The Broad Institute Genome Sequencing Center for Infectious Disease"/>
            <person name="Wu L."/>
            <person name="Ma J."/>
        </authorList>
    </citation>
    <scope>NUCLEOTIDE SEQUENCE [LARGE SCALE GENOMIC DNA]</scope>
    <source>
        <strain evidence="7">CCUG 71848</strain>
    </source>
</reference>
<comment type="subcellular location">
    <subcellularLocation>
        <location evidence="1">Cell envelope</location>
    </subcellularLocation>
</comment>
<evidence type="ECO:0000259" key="5">
    <source>
        <dbReference type="Pfam" id="PF00496"/>
    </source>
</evidence>
<dbReference type="InterPro" id="IPR000914">
    <property type="entry name" value="SBP_5_dom"/>
</dbReference>
<dbReference type="InterPro" id="IPR030678">
    <property type="entry name" value="Peptide/Ni-bd"/>
</dbReference>
<evidence type="ECO:0000256" key="4">
    <source>
        <dbReference type="ARBA" id="ARBA00022729"/>
    </source>
</evidence>
<dbReference type="CDD" id="cd08504">
    <property type="entry name" value="PBP2_OppA"/>
    <property type="match status" value="1"/>
</dbReference>
<dbReference type="RefSeq" id="WP_121977898.1">
    <property type="nucleotide sequence ID" value="NZ_JBHTLH010000034.1"/>
</dbReference>
<dbReference type="Pfam" id="PF00496">
    <property type="entry name" value="SBP_bac_5"/>
    <property type="match status" value="1"/>
</dbReference>
<comment type="similarity">
    <text evidence="2">Belongs to the bacterial solute-binding protein 5 family.</text>
</comment>
<dbReference type="InterPro" id="IPR039424">
    <property type="entry name" value="SBP_5"/>
</dbReference>
<dbReference type="Gene3D" id="3.90.76.10">
    <property type="entry name" value="Dipeptide-binding Protein, Domain 1"/>
    <property type="match status" value="1"/>
</dbReference>
<feature type="domain" description="Solute-binding protein family 5" evidence="5">
    <location>
        <begin position="78"/>
        <end position="460"/>
    </location>
</feature>
<keyword evidence="3" id="KW-0813">Transport</keyword>
<name>A0ABW3PGS7_9LACO</name>
<evidence type="ECO:0000313" key="7">
    <source>
        <dbReference type="Proteomes" id="UP001597156"/>
    </source>
</evidence>
<dbReference type="PIRSF" id="PIRSF002741">
    <property type="entry name" value="MppA"/>
    <property type="match status" value="1"/>
</dbReference>
<keyword evidence="4" id="KW-0732">Signal</keyword>
<dbReference type="PROSITE" id="PS51257">
    <property type="entry name" value="PROKAR_LIPOPROTEIN"/>
    <property type="match status" value="1"/>
</dbReference>
<proteinExistence type="inferred from homology"/>
<dbReference type="SUPFAM" id="SSF53850">
    <property type="entry name" value="Periplasmic binding protein-like II"/>
    <property type="match status" value="1"/>
</dbReference>
<dbReference type="Gene3D" id="3.40.190.10">
    <property type="entry name" value="Periplasmic binding protein-like II"/>
    <property type="match status" value="1"/>
</dbReference>